<comment type="subcellular location">
    <subcellularLocation>
        <location evidence="1">Nucleus</location>
    </subcellularLocation>
</comment>
<dbReference type="InterPro" id="IPR017984">
    <property type="entry name" value="Chromo_dom_subgr"/>
</dbReference>
<dbReference type="GO" id="GO:0000792">
    <property type="term" value="C:heterochromatin"/>
    <property type="evidence" value="ECO:0007669"/>
    <property type="project" value="UniProtKB-ARBA"/>
</dbReference>
<accession>A0AA38J6Y6</accession>
<evidence type="ECO:0000256" key="5">
    <source>
        <dbReference type="ARBA" id="ARBA00023163"/>
    </source>
</evidence>
<dbReference type="GO" id="GO:0005634">
    <property type="term" value="C:nucleus"/>
    <property type="evidence" value="ECO:0007669"/>
    <property type="project" value="UniProtKB-SubCell"/>
</dbReference>
<dbReference type="InterPro" id="IPR051219">
    <property type="entry name" value="Heterochromatin_chromo-domain"/>
</dbReference>
<keyword evidence="2" id="KW-0677">Repeat</keyword>
<dbReference type="PROSITE" id="PS50013">
    <property type="entry name" value="CHROMO_2"/>
    <property type="match status" value="2"/>
</dbReference>
<dbReference type="InterPro" id="IPR000953">
    <property type="entry name" value="Chromo/chromo_shadow_dom"/>
</dbReference>
<evidence type="ECO:0000256" key="2">
    <source>
        <dbReference type="ARBA" id="ARBA00022737"/>
    </source>
</evidence>
<evidence type="ECO:0000256" key="3">
    <source>
        <dbReference type="ARBA" id="ARBA00022853"/>
    </source>
</evidence>
<dbReference type="SMART" id="SM00300">
    <property type="entry name" value="ChSh"/>
    <property type="match status" value="1"/>
</dbReference>
<dbReference type="InterPro" id="IPR023780">
    <property type="entry name" value="Chromo_domain"/>
</dbReference>
<dbReference type="AlphaFoldDB" id="A0AA38J6Y6"/>
<keyword evidence="5" id="KW-0804">Transcription</keyword>
<keyword evidence="4" id="KW-0805">Transcription regulation</keyword>
<dbReference type="SMART" id="SM00298">
    <property type="entry name" value="CHROMO"/>
    <property type="match status" value="2"/>
</dbReference>
<dbReference type="Proteomes" id="UP001168821">
    <property type="component" value="Unassembled WGS sequence"/>
</dbReference>
<keyword evidence="6" id="KW-0539">Nucleus</keyword>
<organism evidence="10 11">
    <name type="scientific">Zophobas morio</name>
    <dbReference type="NCBI Taxonomy" id="2755281"/>
    <lineage>
        <taxon>Eukaryota</taxon>
        <taxon>Metazoa</taxon>
        <taxon>Ecdysozoa</taxon>
        <taxon>Arthropoda</taxon>
        <taxon>Hexapoda</taxon>
        <taxon>Insecta</taxon>
        <taxon>Pterygota</taxon>
        <taxon>Neoptera</taxon>
        <taxon>Endopterygota</taxon>
        <taxon>Coleoptera</taxon>
        <taxon>Polyphaga</taxon>
        <taxon>Cucujiformia</taxon>
        <taxon>Tenebrionidae</taxon>
        <taxon>Zophobas</taxon>
    </lineage>
</organism>
<evidence type="ECO:0000313" key="11">
    <source>
        <dbReference type="Proteomes" id="UP001168821"/>
    </source>
</evidence>
<dbReference type="PRINTS" id="PR00504">
    <property type="entry name" value="CHROMODOMAIN"/>
</dbReference>
<keyword evidence="3" id="KW-0156">Chromatin regulator</keyword>
<evidence type="ECO:0000256" key="7">
    <source>
        <dbReference type="ARBA" id="ARBA00073803"/>
    </source>
</evidence>
<dbReference type="EMBL" id="JALNTZ010000001">
    <property type="protein sequence ID" value="KAJ3666701.1"/>
    <property type="molecule type" value="Genomic_DNA"/>
</dbReference>
<dbReference type="Pfam" id="PF00385">
    <property type="entry name" value="Chromo"/>
    <property type="match status" value="1"/>
</dbReference>
<gene>
    <name evidence="10" type="ORF">Zmor_002135</name>
</gene>
<dbReference type="GO" id="GO:0003682">
    <property type="term" value="F:chromatin binding"/>
    <property type="evidence" value="ECO:0007669"/>
    <property type="project" value="UniProtKB-ARBA"/>
</dbReference>
<dbReference type="Pfam" id="PF01393">
    <property type="entry name" value="Chromo_shadow"/>
    <property type="match status" value="1"/>
</dbReference>
<sequence length="332" mass="38432">MDSLSDNSDSAVERGRKAVDIKRPVLLLRYPKTELYPSRSESEALTSMGYGFAPDMPVFGLTWNIDQINEYIYSLYPDVPLRTVGFKMAKCDRTKKIHMLRAVENVKELKEELGNSKLILIPEEELPERPIVLGPSEEDSSTPTRRSERKSHSRYKIDEEDDYEVIIENGQHPKPKENPEEPHEEFSVEKILDKRTRNGRVEYLLKWKGYTESDNTWEPEENLDCPDLIATYEAQFEVAAKVDPDENEKANKRKNITEDSRARGFDRGLEPDKIVGATDASGELMFLMMWKNCREADLVPASQVNLRCPEVVINYYENKQQWYCKQSVIEID</sequence>
<evidence type="ECO:0000256" key="1">
    <source>
        <dbReference type="ARBA" id="ARBA00004123"/>
    </source>
</evidence>
<name>A0AA38J6Y6_9CUCU</name>
<dbReference type="InterPro" id="IPR023779">
    <property type="entry name" value="Chromodomain_CS"/>
</dbReference>
<comment type="caution">
    <text evidence="10">The sequence shown here is derived from an EMBL/GenBank/DDBJ whole genome shotgun (WGS) entry which is preliminary data.</text>
</comment>
<dbReference type="FunFam" id="2.40.50.40:FF:000007">
    <property type="entry name" value="Chromobox protein homolog 1"/>
    <property type="match status" value="1"/>
</dbReference>
<dbReference type="CDD" id="cd00034">
    <property type="entry name" value="CSD"/>
    <property type="match status" value="1"/>
</dbReference>
<dbReference type="PROSITE" id="PS00598">
    <property type="entry name" value="CHROMO_1"/>
    <property type="match status" value="1"/>
</dbReference>
<dbReference type="GO" id="GO:0031507">
    <property type="term" value="P:heterochromatin formation"/>
    <property type="evidence" value="ECO:0007669"/>
    <property type="project" value="UniProtKB-ARBA"/>
</dbReference>
<feature type="domain" description="Chromo" evidence="9">
    <location>
        <begin position="186"/>
        <end position="235"/>
    </location>
</feature>
<evidence type="ECO:0000313" key="10">
    <source>
        <dbReference type="EMBL" id="KAJ3666701.1"/>
    </source>
</evidence>
<evidence type="ECO:0000256" key="4">
    <source>
        <dbReference type="ARBA" id="ARBA00023015"/>
    </source>
</evidence>
<dbReference type="InterPro" id="IPR008251">
    <property type="entry name" value="Chromo_shadow_dom"/>
</dbReference>
<evidence type="ECO:0000256" key="8">
    <source>
        <dbReference type="SAM" id="MobiDB-lite"/>
    </source>
</evidence>
<feature type="region of interest" description="Disordered" evidence="8">
    <location>
        <begin position="130"/>
        <end position="155"/>
    </location>
</feature>
<dbReference type="InterPro" id="IPR016197">
    <property type="entry name" value="Chromo-like_dom_sf"/>
</dbReference>
<keyword evidence="11" id="KW-1185">Reference proteome</keyword>
<feature type="domain" description="Chromo" evidence="9">
    <location>
        <begin position="269"/>
        <end position="327"/>
    </location>
</feature>
<evidence type="ECO:0000259" key="9">
    <source>
        <dbReference type="PROSITE" id="PS50013"/>
    </source>
</evidence>
<dbReference type="SUPFAM" id="SSF54160">
    <property type="entry name" value="Chromo domain-like"/>
    <property type="match status" value="2"/>
</dbReference>
<dbReference type="Gene3D" id="2.40.50.40">
    <property type="match status" value="2"/>
</dbReference>
<evidence type="ECO:0000256" key="6">
    <source>
        <dbReference type="ARBA" id="ARBA00023242"/>
    </source>
</evidence>
<dbReference type="FunFam" id="2.40.50.40:FF:000031">
    <property type="entry name" value="Heterochromatin protein 1"/>
    <property type="match status" value="1"/>
</dbReference>
<dbReference type="CDD" id="cd18631">
    <property type="entry name" value="CD_HP1_like"/>
    <property type="match status" value="1"/>
</dbReference>
<reference evidence="10" key="1">
    <citation type="journal article" date="2023" name="G3 (Bethesda)">
        <title>Whole genome assemblies of Zophobas morio and Tenebrio molitor.</title>
        <authorList>
            <person name="Kaur S."/>
            <person name="Stinson S.A."/>
            <person name="diCenzo G.C."/>
        </authorList>
    </citation>
    <scope>NUCLEOTIDE SEQUENCE</scope>
    <source>
        <strain evidence="10">QUZm001</strain>
    </source>
</reference>
<protein>
    <recommendedName>
        <fullName evidence="7">Heterochromatin protein 1</fullName>
    </recommendedName>
</protein>
<proteinExistence type="predicted"/>
<dbReference type="PANTHER" id="PTHR22812">
    <property type="entry name" value="CHROMOBOX PROTEIN"/>
    <property type="match status" value="1"/>
</dbReference>